<feature type="transmembrane region" description="Helical" evidence="10">
    <location>
        <begin position="625"/>
        <end position="646"/>
    </location>
</feature>
<dbReference type="Gene3D" id="3.30.870.10">
    <property type="entry name" value="Endonuclease Chain A"/>
    <property type="match status" value="2"/>
</dbReference>
<feature type="transmembrane region" description="Helical" evidence="10">
    <location>
        <begin position="543"/>
        <end position="573"/>
    </location>
</feature>
<accession>A0A212KMF9</accession>
<comment type="catalytic activity">
    <reaction evidence="1">
        <text>a 1,2-diacyl-sn-glycero-3-phosphocholine + H2O = a 1,2-diacyl-sn-glycero-3-phosphate + choline + H(+)</text>
        <dbReference type="Rhea" id="RHEA:14445"/>
        <dbReference type="ChEBI" id="CHEBI:15354"/>
        <dbReference type="ChEBI" id="CHEBI:15377"/>
        <dbReference type="ChEBI" id="CHEBI:15378"/>
        <dbReference type="ChEBI" id="CHEBI:57643"/>
        <dbReference type="ChEBI" id="CHEBI:58608"/>
        <dbReference type="EC" id="3.1.4.4"/>
    </reaction>
</comment>
<proteinExistence type="predicted"/>
<dbReference type="InterPro" id="IPR015679">
    <property type="entry name" value="PLipase_D_fam"/>
</dbReference>
<feature type="transmembrane region" description="Helical" evidence="10">
    <location>
        <begin position="653"/>
        <end position="677"/>
    </location>
</feature>
<dbReference type="Pfam" id="PF00614">
    <property type="entry name" value="PLDc"/>
    <property type="match status" value="1"/>
</dbReference>
<evidence type="ECO:0000256" key="1">
    <source>
        <dbReference type="ARBA" id="ARBA00000798"/>
    </source>
</evidence>
<dbReference type="SMART" id="SM00155">
    <property type="entry name" value="PLDc"/>
    <property type="match status" value="2"/>
</dbReference>
<dbReference type="GO" id="GO:0004630">
    <property type="term" value="F:phospholipase D activity"/>
    <property type="evidence" value="ECO:0007669"/>
    <property type="project" value="UniProtKB-EC"/>
</dbReference>
<dbReference type="InterPro" id="IPR025202">
    <property type="entry name" value="PLD-like_dom"/>
</dbReference>
<gene>
    <name evidence="12" type="ORF">KL86APRO_30313</name>
</gene>
<comment type="function">
    <text evidence="2">Could be a virulence factor.</text>
</comment>
<evidence type="ECO:0000256" key="10">
    <source>
        <dbReference type="SAM" id="Phobius"/>
    </source>
</evidence>
<dbReference type="CDD" id="cd09143">
    <property type="entry name" value="PLDc_vPLD1_2_like_bac_2"/>
    <property type="match status" value="1"/>
</dbReference>
<evidence type="ECO:0000256" key="9">
    <source>
        <dbReference type="ARBA" id="ARBA00029594"/>
    </source>
</evidence>
<dbReference type="Pfam" id="PF09335">
    <property type="entry name" value="VTT_dom"/>
    <property type="match status" value="1"/>
</dbReference>
<protein>
    <recommendedName>
        <fullName evidence="4">Phospholipase D</fullName>
    </recommendedName>
    <alternativeName>
        <fullName evidence="9">Choline phosphatase</fullName>
    </alternativeName>
</protein>
<keyword evidence="6" id="KW-0677">Repeat</keyword>
<comment type="subcellular location">
    <subcellularLocation>
        <location evidence="3">Secreted</location>
    </subcellularLocation>
</comment>
<evidence type="ECO:0000256" key="7">
    <source>
        <dbReference type="ARBA" id="ARBA00022801"/>
    </source>
</evidence>
<keyword evidence="10" id="KW-1133">Transmembrane helix</keyword>
<evidence type="ECO:0000256" key="3">
    <source>
        <dbReference type="ARBA" id="ARBA00004613"/>
    </source>
</evidence>
<evidence type="ECO:0000256" key="2">
    <source>
        <dbReference type="ARBA" id="ARBA00003145"/>
    </source>
</evidence>
<evidence type="ECO:0000256" key="6">
    <source>
        <dbReference type="ARBA" id="ARBA00022737"/>
    </source>
</evidence>
<evidence type="ECO:0000256" key="5">
    <source>
        <dbReference type="ARBA" id="ARBA00022525"/>
    </source>
</evidence>
<evidence type="ECO:0000256" key="8">
    <source>
        <dbReference type="ARBA" id="ARBA00023098"/>
    </source>
</evidence>
<keyword evidence="10" id="KW-0472">Membrane</keyword>
<dbReference type="CDD" id="cd09140">
    <property type="entry name" value="PLDc_vPLD1_2_like_bac_1"/>
    <property type="match status" value="1"/>
</dbReference>
<evidence type="ECO:0000313" key="12">
    <source>
        <dbReference type="EMBL" id="SBW12822.1"/>
    </source>
</evidence>
<feature type="domain" description="PLD phosphodiesterase" evidence="11">
    <location>
        <begin position="140"/>
        <end position="167"/>
    </location>
</feature>
<dbReference type="PROSITE" id="PS50035">
    <property type="entry name" value="PLD"/>
    <property type="match status" value="2"/>
</dbReference>
<organism evidence="12">
    <name type="scientific">uncultured Alphaproteobacteria bacterium</name>
    <dbReference type="NCBI Taxonomy" id="91750"/>
    <lineage>
        <taxon>Bacteria</taxon>
        <taxon>Pseudomonadati</taxon>
        <taxon>Pseudomonadota</taxon>
        <taxon>Alphaproteobacteria</taxon>
        <taxon>environmental samples</taxon>
    </lineage>
</organism>
<evidence type="ECO:0000256" key="4">
    <source>
        <dbReference type="ARBA" id="ARBA00018392"/>
    </source>
</evidence>
<dbReference type="InterPro" id="IPR032816">
    <property type="entry name" value="VTT_dom"/>
</dbReference>
<dbReference type="InterPro" id="IPR001736">
    <property type="entry name" value="PLipase_D/transphosphatidylase"/>
</dbReference>
<keyword evidence="5" id="KW-0964">Secreted</keyword>
<keyword evidence="10" id="KW-0812">Transmembrane</keyword>
<feature type="transmembrane region" description="Helical" evidence="10">
    <location>
        <begin position="580"/>
        <end position="605"/>
    </location>
</feature>
<dbReference type="PANTHER" id="PTHR18896:SF76">
    <property type="entry name" value="PHOSPHOLIPASE"/>
    <property type="match status" value="1"/>
</dbReference>
<dbReference type="EMBL" id="FLUO01000003">
    <property type="protein sequence ID" value="SBW12822.1"/>
    <property type="molecule type" value="Genomic_DNA"/>
</dbReference>
<keyword evidence="8" id="KW-0443">Lipid metabolism</keyword>
<sequence>MHGMFFRRPAPEAHGILRPGRNVWRVARARRAAMLVDAAPYFGALRAAMREARHTIHIVGWDLDGETPFTGPEGATDGLPEKLGPFLAALVARRPGLKVRLLLWDHALFYVFGRDLMPNYACLWDAPRGIEICLDDVLPLGACHHQKIVVVDERVAFCGGIDLTRRRWDTPEHRPADPRRVDPSGEPYAPFHDVQMLVDGDAARDLGELVRRRWNRSACDRIPPRARERVAAAPGPDPWPAHVAPEFADIPVGIARTQPRFGREPRVAEVEALYLDMLDAARRHVYVENQYLTAPAFGARLAERLNRSPALQAAFVTPAHYEGWLLRATMAGGRAKFMDALAAAGCGDCVRLLAPESGPAEAPAQVMVHAKLMIVDDTLLRVGSSNVCNRSMGLDTECDLVLAAENERHRAAIRRAHARLLGEHAGCGAAAALAALEGTPDLFSALDALADPVSSRRLVPVSDEDVRDDAEFLPFDALADPPEALIDEGPDAARRPFRPLPTVAKVASVVLAFVALAALWQTSALAEPAEVLSALDAAARHPWTAAAAVGLFVAGGLAALPLMLMLIVTLAVFGVWPGAALAALGALASSVATYLVGRGLGAGLLRRTFGPWLNRIRRHLPQDGVFDLAAIRMAPIAPFFLVNLVAGATGVRFGAYLLGSLIGVVPDVLLIAALAHLARAALADPGPGAALELVAGVTAWALLSVALSVVVVRRWRAAAPPQPE</sequence>
<reference evidence="12" key="1">
    <citation type="submission" date="2016-04" db="EMBL/GenBank/DDBJ databases">
        <authorList>
            <person name="Evans L.H."/>
            <person name="Alamgir A."/>
            <person name="Owens N."/>
            <person name="Weber N.D."/>
            <person name="Virtaneva K."/>
            <person name="Barbian K."/>
            <person name="Babar A."/>
            <person name="Rosenke K."/>
        </authorList>
    </citation>
    <scope>NUCLEOTIDE SEQUENCE</scope>
    <source>
        <strain evidence="12">86</strain>
    </source>
</reference>
<dbReference type="SUPFAM" id="SSF56024">
    <property type="entry name" value="Phospholipase D/nuclease"/>
    <property type="match status" value="2"/>
</dbReference>
<dbReference type="AlphaFoldDB" id="A0A212KMF9"/>
<name>A0A212KMF9_9PROT</name>
<evidence type="ECO:0000259" key="11">
    <source>
        <dbReference type="PROSITE" id="PS50035"/>
    </source>
</evidence>
<dbReference type="Pfam" id="PF13091">
    <property type="entry name" value="PLDc_2"/>
    <property type="match status" value="1"/>
</dbReference>
<dbReference type="PANTHER" id="PTHR18896">
    <property type="entry name" value="PHOSPHOLIPASE D"/>
    <property type="match status" value="1"/>
</dbReference>
<feature type="transmembrane region" description="Helical" evidence="10">
    <location>
        <begin position="689"/>
        <end position="712"/>
    </location>
</feature>
<dbReference type="GO" id="GO:0009395">
    <property type="term" value="P:phospholipid catabolic process"/>
    <property type="evidence" value="ECO:0007669"/>
    <property type="project" value="TreeGrafter"/>
</dbReference>
<keyword evidence="7" id="KW-0378">Hydrolase</keyword>
<feature type="domain" description="PLD phosphodiesterase" evidence="11">
    <location>
        <begin position="364"/>
        <end position="391"/>
    </location>
</feature>